<sequence length="716" mass="83397">MCPCCPFSWGARRDRGCRTKLRTNEGMAAINPMQQTDDDELTQKLLERLPHVKTGSKILETMVKVHQVDVKITNTYKCSGEECTFCKYHVDEMLDDKFDVETEQKQVCKERNLVYLVYCIGCDHVRIGFTTEQFRDVSFERGYKRCGSERPHEEKRLRYMMIYQSNSDKTLPHWAKKLSIEECDIIRVTPDQMESFPSKEKTSSGPSSAMPPIEKYSSGSDKTGPTTTVKKSFKVKKSSTMARPSTAFSPYTKKPSQNSKDLKVPPEGKKSPQPGMATRKEVLEHKKKLSKQLKDLKGNPAPDVLTKRLPYIREKPTIRRVIVHLHKIFETYSQKTAPLCIESRGSCTFCRYHVEIMEDHFTDEHSTNRVCQETNVVYLMYCIHCDEAFLGFTEERFERLLNIRFGFLDDKVCVPEKGHSKRYLRCIVIDKKDSQFSKNIYLKKGETQLSTWEQFLKVKIFTNKNEQNYDVPNDGLYLSQQYHRINDSEVKIYFPSNLPLLDSDSENIVYLIVCNNCRIRYVGRTSGTFFMRYPSSYSQIKQQNPFHPHTVAEGSECTFRDYRWSVIDALSNEQQQFLNSWTELYNQCDPKVKTKIWAVIANVYGSFKDPLIQTVMKSNNLNIIKNRVMEFKIDNETVNSAMQKMNTEKLSKEAFLKRQNEQWIQNTKKAFIEDREDYWMKKLQAVENGLNRINAARSGNISANLYNEDFKNLGNK</sequence>
<reference evidence="2 3" key="1">
    <citation type="submission" date="2024-04" db="EMBL/GenBank/DDBJ databases">
        <authorList>
            <consortium name="Genoscope - CEA"/>
            <person name="William W."/>
        </authorList>
    </citation>
    <scope>NUCLEOTIDE SEQUENCE [LARGE SCALE GENOMIC DNA]</scope>
</reference>
<keyword evidence="3" id="KW-1185">Reference proteome</keyword>
<feature type="compositionally biased region" description="Basic and acidic residues" evidence="1">
    <location>
        <begin position="260"/>
        <end position="270"/>
    </location>
</feature>
<organism evidence="2 3">
    <name type="scientific">Lymnaea stagnalis</name>
    <name type="common">Great pond snail</name>
    <name type="synonym">Helix stagnalis</name>
    <dbReference type="NCBI Taxonomy" id="6523"/>
    <lineage>
        <taxon>Eukaryota</taxon>
        <taxon>Metazoa</taxon>
        <taxon>Spiralia</taxon>
        <taxon>Lophotrochozoa</taxon>
        <taxon>Mollusca</taxon>
        <taxon>Gastropoda</taxon>
        <taxon>Heterobranchia</taxon>
        <taxon>Euthyneura</taxon>
        <taxon>Panpulmonata</taxon>
        <taxon>Hygrophila</taxon>
        <taxon>Lymnaeoidea</taxon>
        <taxon>Lymnaeidae</taxon>
        <taxon>Lymnaea</taxon>
    </lineage>
</organism>
<protein>
    <submittedName>
        <fullName evidence="2">Uncharacterized protein</fullName>
    </submittedName>
</protein>
<evidence type="ECO:0000256" key="1">
    <source>
        <dbReference type="SAM" id="MobiDB-lite"/>
    </source>
</evidence>
<feature type="region of interest" description="Disordered" evidence="1">
    <location>
        <begin position="191"/>
        <end position="279"/>
    </location>
</feature>
<dbReference type="Proteomes" id="UP001497497">
    <property type="component" value="Unassembled WGS sequence"/>
</dbReference>
<evidence type="ECO:0000313" key="2">
    <source>
        <dbReference type="EMBL" id="CAL1535187.1"/>
    </source>
</evidence>
<dbReference type="AlphaFoldDB" id="A0AAV2HNZ9"/>
<accession>A0AAV2HNZ9</accession>
<comment type="caution">
    <text evidence="2">The sequence shown here is derived from an EMBL/GenBank/DDBJ whole genome shotgun (WGS) entry which is preliminary data.</text>
</comment>
<name>A0AAV2HNZ9_LYMST</name>
<feature type="compositionally biased region" description="Polar residues" evidence="1">
    <location>
        <begin position="241"/>
        <end position="259"/>
    </location>
</feature>
<proteinExistence type="predicted"/>
<gene>
    <name evidence="2" type="ORF">GSLYS_00009147001</name>
</gene>
<dbReference type="EMBL" id="CAXITT010000194">
    <property type="protein sequence ID" value="CAL1535187.1"/>
    <property type="molecule type" value="Genomic_DNA"/>
</dbReference>
<evidence type="ECO:0000313" key="3">
    <source>
        <dbReference type="Proteomes" id="UP001497497"/>
    </source>
</evidence>